<dbReference type="PANTHER" id="PTHR43355">
    <property type="entry name" value="FLAVIN REDUCTASE (NADPH)"/>
    <property type="match status" value="1"/>
</dbReference>
<dbReference type="PANTHER" id="PTHR43355:SF2">
    <property type="entry name" value="FLAVIN REDUCTASE (NADPH)"/>
    <property type="match status" value="1"/>
</dbReference>
<feature type="domain" description="NAD(P)-binding" evidence="2">
    <location>
        <begin position="12"/>
        <end position="181"/>
    </location>
</feature>
<evidence type="ECO:0000313" key="3">
    <source>
        <dbReference type="EMBL" id="KAL2062066.1"/>
    </source>
</evidence>
<organism evidence="3 4">
    <name type="scientific">Oculimacula yallundae</name>
    <dbReference type="NCBI Taxonomy" id="86028"/>
    <lineage>
        <taxon>Eukaryota</taxon>
        <taxon>Fungi</taxon>
        <taxon>Dikarya</taxon>
        <taxon>Ascomycota</taxon>
        <taxon>Pezizomycotina</taxon>
        <taxon>Leotiomycetes</taxon>
        <taxon>Helotiales</taxon>
        <taxon>Ploettnerulaceae</taxon>
        <taxon>Oculimacula</taxon>
    </lineage>
</organism>
<protein>
    <recommendedName>
        <fullName evidence="2">NAD(P)-binding domain-containing protein</fullName>
    </recommendedName>
</protein>
<dbReference type="InterPro" id="IPR036291">
    <property type="entry name" value="NAD(P)-bd_dom_sf"/>
</dbReference>
<dbReference type="InterPro" id="IPR016040">
    <property type="entry name" value="NAD(P)-bd_dom"/>
</dbReference>
<evidence type="ECO:0000259" key="2">
    <source>
        <dbReference type="Pfam" id="PF13460"/>
    </source>
</evidence>
<proteinExistence type="inferred from homology"/>
<dbReference type="SUPFAM" id="SSF51735">
    <property type="entry name" value="NAD(P)-binding Rossmann-fold domains"/>
    <property type="match status" value="1"/>
</dbReference>
<evidence type="ECO:0000313" key="4">
    <source>
        <dbReference type="Proteomes" id="UP001595075"/>
    </source>
</evidence>
<dbReference type="Proteomes" id="UP001595075">
    <property type="component" value="Unassembled WGS sequence"/>
</dbReference>
<dbReference type="Gene3D" id="3.40.50.720">
    <property type="entry name" value="NAD(P)-binding Rossmann-like Domain"/>
    <property type="match status" value="1"/>
</dbReference>
<dbReference type="InterPro" id="IPR051606">
    <property type="entry name" value="Polyketide_Oxido-like"/>
</dbReference>
<gene>
    <name evidence="3" type="ORF">VTL71DRAFT_6332</name>
</gene>
<evidence type="ECO:0000256" key="1">
    <source>
        <dbReference type="ARBA" id="ARBA00038376"/>
    </source>
</evidence>
<reference evidence="3 4" key="1">
    <citation type="journal article" date="2024" name="Commun. Biol.">
        <title>Comparative genomic analysis of thermophilic fungi reveals convergent evolutionary adaptations and gene losses.</title>
        <authorList>
            <person name="Steindorff A.S."/>
            <person name="Aguilar-Pontes M.V."/>
            <person name="Robinson A.J."/>
            <person name="Andreopoulos B."/>
            <person name="LaButti K."/>
            <person name="Kuo A."/>
            <person name="Mondo S."/>
            <person name="Riley R."/>
            <person name="Otillar R."/>
            <person name="Haridas S."/>
            <person name="Lipzen A."/>
            <person name="Grimwood J."/>
            <person name="Schmutz J."/>
            <person name="Clum A."/>
            <person name="Reid I.D."/>
            <person name="Moisan M.C."/>
            <person name="Butler G."/>
            <person name="Nguyen T.T.M."/>
            <person name="Dewar K."/>
            <person name="Conant G."/>
            <person name="Drula E."/>
            <person name="Henrissat B."/>
            <person name="Hansel C."/>
            <person name="Singer S."/>
            <person name="Hutchinson M.I."/>
            <person name="de Vries R.P."/>
            <person name="Natvig D.O."/>
            <person name="Powell A.J."/>
            <person name="Tsang A."/>
            <person name="Grigoriev I.V."/>
        </authorList>
    </citation>
    <scope>NUCLEOTIDE SEQUENCE [LARGE SCALE GENOMIC DNA]</scope>
    <source>
        <strain evidence="3 4">CBS 494.80</strain>
    </source>
</reference>
<comment type="caution">
    <text evidence="3">The sequence shown here is derived from an EMBL/GenBank/DDBJ whole genome shotgun (WGS) entry which is preliminary data.</text>
</comment>
<name>A0ABR4BWQ7_9HELO</name>
<comment type="similarity">
    <text evidence="1">Belongs to the avfA family.</text>
</comment>
<dbReference type="EMBL" id="JAZHXI010000017">
    <property type="protein sequence ID" value="KAL2062066.1"/>
    <property type="molecule type" value="Genomic_DNA"/>
</dbReference>
<accession>A0ABR4BWQ7</accession>
<sequence>MQSPKHHILLFGGTGICGTIFTRAALEAGHTLTLYVRTPSKIPSDITSNPNIHVIQGEYGDEEGLKKAAACGASVFVSMAGPTLGQKGGMPITKALTTLYPHLLTHSFSRILILSTASYSAPEDTRSLKWWVSINMYIRILPGDAYDEIRGMAQATVDLGEKIKWTVFRVPLLIGEELGEKKGGKGGGGEAKGEEEREVEACYVGDRKGRDGLILDRGRLARWVLNEIEEGKWVGACPLLSNA</sequence>
<dbReference type="Pfam" id="PF13460">
    <property type="entry name" value="NAD_binding_10"/>
    <property type="match status" value="1"/>
</dbReference>
<keyword evidence="4" id="KW-1185">Reference proteome</keyword>